<dbReference type="SMART" id="SM00670">
    <property type="entry name" value="PINc"/>
    <property type="match status" value="1"/>
</dbReference>
<dbReference type="AlphaFoldDB" id="A0A165Z6B1"/>
<dbReference type="Proteomes" id="UP000076798">
    <property type="component" value="Unassembled WGS sequence"/>
</dbReference>
<accession>A0A165Z6B1</accession>
<feature type="compositionally biased region" description="Basic and acidic residues" evidence="1">
    <location>
        <begin position="668"/>
        <end position="688"/>
    </location>
</feature>
<gene>
    <name evidence="3" type="ORF">SISSUDRAFT_992400</name>
</gene>
<feature type="region of interest" description="Disordered" evidence="1">
    <location>
        <begin position="936"/>
        <end position="979"/>
    </location>
</feature>
<dbReference type="CDD" id="cd09880">
    <property type="entry name" value="PIN_Smg5-6-like"/>
    <property type="match status" value="1"/>
</dbReference>
<feature type="compositionally biased region" description="Low complexity" evidence="1">
    <location>
        <begin position="20"/>
        <end position="36"/>
    </location>
</feature>
<keyword evidence="4" id="KW-1185">Reference proteome</keyword>
<proteinExistence type="predicted"/>
<evidence type="ECO:0000256" key="1">
    <source>
        <dbReference type="SAM" id="MobiDB-lite"/>
    </source>
</evidence>
<feature type="compositionally biased region" description="Basic and acidic residues" evidence="1">
    <location>
        <begin position="936"/>
        <end position="945"/>
    </location>
</feature>
<dbReference type="InterPro" id="IPR045153">
    <property type="entry name" value="Est1/Ebs1-like"/>
</dbReference>
<dbReference type="Pfam" id="PF10373">
    <property type="entry name" value="EST1_DNA_bind"/>
    <property type="match status" value="1"/>
</dbReference>
<dbReference type="InterPro" id="IPR011990">
    <property type="entry name" value="TPR-like_helical_dom_sf"/>
</dbReference>
<dbReference type="SUPFAM" id="SSF88723">
    <property type="entry name" value="PIN domain-like"/>
    <property type="match status" value="1"/>
</dbReference>
<feature type="region of interest" description="Disordered" evidence="1">
    <location>
        <begin position="1"/>
        <end position="37"/>
    </location>
</feature>
<reference evidence="3 4" key="1">
    <citation type="journal article" date="2016" name="Mol. Biol. Evol.">
        <title>Comparative Genomics of Early-Diverging Mushroom-Forming Fungi Provides Insights into the Origins of Lignocellulose Decay Capabilities.</title>
        <authorList>
            <person name="Nagy L.G."/>
            <person name="Riley R."/>
            <person name="Tritt A."/>
            <person name="Adam C."/>
            <person name="Daum C."/>
            <person name="Floudas D."/>
            <person name="Sun H."/>
            <person name="Yadav J.S."/>
            <person name="Pangilinan J."/>
            <person name="Larsson K.H."/>
            <person name="Matsuura K."/>
            <person name="Barry K."/>
            <person name="Labutti K."/>
            <person name="Kuo R."/>
            <person name="Ohm R.A."/>
            <person name="Bhattacharya S.S."/>
            <person name="Shirouzu T."/>
            <person name="Yoshinaga Y."/>
            <person name="Martin F.M."/>
            <person name="Grigoriev I.V."/>
            <person name="Hibbett D.S."/>
        </authorList>
    </citation>
    <scope>NUCLEOTIDE SEQUENCE [LARGE SCALE GENOMIC DNA]</scope>
    <source>
        <strain evidence="3 4">HHB10207 ss-3</strain>
    </source>
</reference>
<evidence type="ECO:0000313" key="3">
    <source>
        <dbReference type="EMBL" id="KZT33983.1"/>
    </source>
</evidence>
<dbReference type="GO" id="GO:0000184">
    <property type="term" value="P:nuclear-transcribed mRNA catabolic process, nonsense-mediated decay"/>
    <property type="evidence" value="ECO:0007669"/>
    <property type="project" value="TreeGrafter"/>
</dbReference>
<dbReference type="GO" id="GO:0070034">
    <property type="term" value="F:telomerase RNA binding"/>
    <property type="evidence" value="ECO:0007669"/>
    <property type="project" value="TreeGrafter"/>
</dbReference>
<dbReference type="OrthoDB" id="2017974at2759"/>
<evidence type="ECO:0000313" key="4">
    <source>
        <dbReference type="Proteomes" id="UP000076798"/>
    </source>
</evidence>
<name>A0A165Z6B1_9AGAM</name>
<dbReference type="EMBL" id="KV428206">
    <property type="protein sequence ID" value="KZT33983.1"/>
    <property type="molecule type" value="Genomic_DNA"/>
</dbReference>
<dbReference type="Pfam" id="PF13638">
    <property type="entry name" value="PIN_4"/>
    <property type="match status" value="1"/>
</dbReference>
<dbReference type="PANTHER" id="PTHR15696:SF0">
    <property type="entry name" value="TELOMERASE-BINDING PROTEIN EST1A"/>
    <property type="match status" value="1"/>
</dbReference>
<feature type="region of interest" description="Disordered" evidence="1">
    <location>
        <begin position="994"/>
        <end position="1020"/>
    </location>
</feature>
<dbReference type="GO" id="GO:0004540">
    <property type="term" value="F:RNA nuclease activity"/>
    <property type="evidence" value="ECO:0007669"/>
    <property type="project" value="UniProtKB-ARBA"/>
</dbReference>
<dbReference type="InterPro" id="IPR002716">
    <property type="entry name" value="PIN_dom"/>
</dbReference>
<evidence type="ECO:0000259" key="2">
    <source>
        <dbReference type="SMART" id="SM00670"/>
    </source>
</evidence>
<feature type="region of interest" description="Disordered" evidence="1">
    <location>
        <begin position="61"/>
        <end position="230"/>
    </location>
</feature>
<feature type="compositionally biased region" description="Basic residues" evidence="1">
    <location>
        <begin position="1001"/>
        <end position="1016"/>
    </location>
</feature>
<dbReference type="PANTHER" id="PTHR15696">
    <property type="entry name" value="SMG-7 SUPPRESSOR WITH MORPHOLOGICAL EFFECT ON GENITALIA PROTEIN 7"/>
    <property type="match status" value="1"/>
</dbReference>
<dbReference type="Gene3D" id="3.40.50.1010">
    <property type="entry name" value="5'-nuclease"/>
    <property type="match status" value="1"/>
</dbReference>
<organism evidence="3 4">
    <name type="scientific">Sistotremastrum suecicum HHB10207 ss-3</name>
    <dbReference type="NCBI Taxonomy" id="1314776"/>
    <lineage>
        <taxon>Eukaryota</taxon>
        <taxon>Fungi</taxon>
        <taxon>Dikarya</taxon>
        <taxon>Basidiomycota</taxon>
        <taxon>Agaricomycotina</taxon>
        <taxon>Agaricomycetes</taxon>
        <taxon>Sistotremastrales</taxon>
        <taxon>Sistotremastraceae</taxon>
        <taxon>Sistotremastrum</taxon>
    </lineage>
</organism>
<sequence>MVNSDLPPSPSPPKRRPRDPALSRTASSSTTAHSPPMDLAERMVAFQRRNAACVFSVVSPYSSHLMSRPCSASRPRERAERPPSARKQAPPAASTSLVNTSSQSPRQAQPSVPQVLVDAPDEPDEYRRRHPASSSSRPPHSSGRAGAGKLYNPDLDALPSRRMTAEPEVMSEASSSGHDGRHDHAYVRSKPTAQREAQSSTAARQLFDPRKHDPVKFNNNSLIRPMPTPKSSADTFVSASSTSVSSSYARSIGSSFTLTSNSTGTSSFLSGIQQRKEDGEGNNAFLVQLKRLYREISALEAKLLSEDADDEPEDSVRSLKSRAQPSQSQNEDKWPKLIVEHKSLAEMMHNLMTLTLSPQVPTSVNSISTKYNIPTRLWGNVFHRLLESLRRAALKSPVALEHLTEFIYYAYSFYSALLEEHQLSSFRNGWLEALGDLASYRMAVVAITPPAESLNILSISRRLPTPPPEPRIDDSPSPSVGAHAAMALEVDSDKEIWRGTARRWYSAGLQETPGYGKLHHHLGLLSRESEAETLRAVYHFTKSMTTLRPFPTSREGILPLFSIEAQLKRSSPDATTTELFVLLQGMLFTNIQMDDFPPTLSRFLESLSFDTTTSPNAVAIHTAPQLEERDWIMMAVVNIASILEYGKEGGVLKRIAGSGPRENGGKGPDADTKILSKRGDGMHGRTESVLKKMEVDEPEEMHEDEMHEYDRFSDDHDASQPSDEAPQAFQRSVQLVFAILSHTMRHPVRKPTPWARSTLNPYITVLLTWLAYAFKRPQMCAMLERWVPWDDFVHFLNSIPFPVLASEVDGGARLTQGTMPLPEDWCCRGMEWAARGTFERGFWKCESGVYAELEVLNREEVTAINATDGIIEDDDDDEGERKREKGDTSKRWARIVRASASISRAVDGFRWNNSTRKWEVTGKLAEKVAHWKEEDRLAKEEDERRRRGRRWDSDEEMDVEEDEQSSDEESEELSDDPEEIKALKARRRHLRNLLSESNRQSSKRPVRHVSRGRPHPVSRPPLHVIPGYTVLVVDTNILLGSLSSFAALVESERWTVIVPLAVITELDGLSANNNQLGVAAAESIAYISSHARTHSVSLKIQTSQGNYLHTLGVRSEDVQFDSDESSWERNMDDLILRAAVWQDDHWVDRSNLLKSEKRSSETESAAKVVLLSFDRNLRLKARARQLAAADQRDLASILVVGT</sequence>
<feature type="compositionally biased region" description="Low complexity" evidence="1">
    <location>
        <begin position="132"/>
        <end position="144"/>
    </location>
</feature>
<dbReference type="GO" id="GO:0005697">
    <property type="term" value="C:telomerase holoenzyme complex"/>
    <property type="evidence" value="ECO:0007669"/>
    <property type="project" value="TreeGrafter"/>
</dbReference>
<feature type="compositionally biased region" description="Polar residues" evidence="1">
    <location>
        <begin position="93"/>
        <end position="112"/>
    </location>
</feature>
<feature type="compositionally biased region" description="Acidic residues" evidence="1">
    <location>
        <begin position="953"/>
        <end position="978"/>
    </location>
</feature>
<dbReference type="SUPFAM" id="SSF48452">
    <property type="entry name" value="TPR-like"/>
    <property type="match status" value="1"/>
</dbReference>
<feature type="compositionally biased region" description="Polar residues" evidence="1">
    <location>
        <begin position="191"/>
        <end position="203"/>
    </location>
</feature>
<dbReference type="InterPro" id="IPR029060">
    <property type="entry name" value="PIN-like_dom_sf"/>
</dbReference>
<dbReference type="InterPro" id="IPR018834">
    <property type="entry name" value="DNA/RNA-bd_Est1-type"/>
</dbReference>
<dbReference type="GO" id="GO:0042162">
    <property type="term" value="F:telomeric DNA binding"/>
    <property type="evidence" value="ECO:0007669"/>
    <property type="project" value="TreeGrafter"/>
</dbReference>
<dbReference type="STRING" id="1314776.A0A165Z6B1"/>
<dbReference type="Gene3D" id="1.25.40.10">
    <property type="entry name" value="Tetratricopeptide repeat domain"/>
    <property type="match status" value="1"/>
</dbReference>
<feature type="region of interest" description="Disordered" evidence="1">
    <location>
        <begin position="656"/>
        <end position="688"/>
    </location>
</feature>
<feature type="region of interest" description="Disordered" evidence="1">
    <location>
        <begin position="306"/>
        <end position="332"/>
    </location>
</feature>
<feature type="compositionally biased region" description="Basic and acidic residues" evidence="1">
    <location>
        <begin position="74"/>
        <end position="83"/>
    </location>
</feature>
<protein>
    <recommendedName>
        <fullName evidence="2">PIN domain-containing protein</fullName>
    </recommendedName>
</protein>
<feature type="domain" description="PIN" evidence="2">
    <location>
        <begin position="1029"/>
        <end position="1179"/>
    </location>
</feature>